<evidence type="ECO:0000313" key="3">
    <source>
        <dbReference type="Proteomes" id="UP001305647"/>
    </source>
</evidence>
<dbReference type="Proteomes" id="UP001305647">
    <property type="component" value="Unassembled WGS sequence"/>
</dbReference>
<feature type="region of interest" description="Disordered" evidence="1">
    <location>
        <begin position="1"/>
        <end position="39"/>
    </location>
</feature>
<keyword evidence="3" id="KW-1185">Reference proteome</keyword>
<feature type="region of interest" description="Disordered" evidence="1">
    <location>
        <begin position="87"/>
        <end position="106"/>
    </location>
</feature>
<protein>
    <submittedName>
        <fullName evidence="2">Uncharacterized protein</fullName>
    </submittedName>
</protein>
<evidence type="ECO:0000256" key="1">
    <source>
        <dbReference type="SAM" id="MobiDB-lite"/>
    </source>
</evidence>
<comment type="caution">
    <text evidence="2">The sequence shown here is derived from an EMBL/GenBank/DDBJ whole genome shotgun (WGS) entry which is preliminary data.</text>
</comment>
<reference evidence="2" key="2">
    <citation type="submission" date="2023-05" db="EMBL/GenBank/DDBJ databases">
        <authorList>
            <consortium name="Lawrence Berkeley National Laboratory"/>
            <person name="Steindorff A."/>
            <person name="Hensen N."/>
            <person name="Bonometti L."/>
            <person name="Westerberg I."/>
            <person name="Brannstrom I.O."/>
            <person name="Guillou S."/>
            <person name="Cros-Aarteil S."/>
            <person name="Calhoun S."/>
            <person name="Haridas S."/>
            <person name="Kuo A."/>
            <person name="Mondo S."/>
            <person name="Pangilinan J."/>
            <person name="Riley R."/>
            <person name="Labutti K."/>
            <person name="Andreopoulos B."/>
            <person name="Lipzen A."/>
            <person name="Chen C."/>
            <person name="Yanf M."/>
            <person name="Daum C."/>
            <person name="Ng V."/>
            <person name="Clum A."/>
            <person name="Ohm R."/>
            <person name="Martin F."/>
            <person name="Silar P."/>
            <person name="Natvig D."/>
            <person name="Lalanne C."/>
            <person name="Gautier V."/>
            <person name="Ament-Velasquez S.L."/>
            <person name="Kruys A."/>
            <person name="Hutchinson M.I."/>
            <person name="Powell A.J."/>
            <person name="Barry K."/>
            <person name="Miller A.N."/>
            <person name="Grigoriev I.V."/>
            <person name="Debuchy R."/>
            <person name="Gladieux P."/>
            <person name="Thoren M.H."/>
            <person name="Johannesson H."/>
        </authorList>
    </citation>
    <scope>NUCLEOTIDE SEQUENCE</scope>
    <source>
        <strain evidence="2">CBS 757.83</strain>
    </source>
</reference>
<accession>A0AAN6Q430</accession>
<reference evidence="2" key="1">
    <citation type="journal article" date="2023" name="Mol. Phylogenet. Evol.">
        <title>Genome-scale phylogeny and comparative genomics of the fungal order Sordariales.</title>
        <authorList>
            <person name="Hensen N."/>
            <person name="Bonometti L."/>
            <person name="Westerberg I."/>
            <person name="Brannstrom I.O."/>
            <person name="Guillou S."/>
            <person name="Cros-Aarteil S."/>
            <person name="Calhoun S."/>
            <person name="Haridas S."/>
            <person name="Kuo A."/>
            <person name="Mondo S."/>
            <person name="Pangilinan J."/>
            <person name="Riley R."/>
            <person name="LaButti K."/>
            <person name="Andreopoulos B."/>
            <person name="Lipzen A."/>
            <person name="Chen C."/>
            <person name="Yan M."/>
            <person name="Daum C."/>
            <person name="Ng V."/>
            <person name="Clum A."/>
            <person name="Steindorff A."/>
            <person name="Ohm R.A."/>
            <person name="Martin F."/>
            <person name="Silar P."/>
            <person name="Natvig D.O."/>
            <person name="Lalanne C."/>
            <person name="Gautier V."/>
            <person name="Ament-Velasquez S.L."/>
            <person name="Kruys A."/>
            <person name="Hutchinson M.I."/>
            <person name="Powell A.J."/>
            <person name="Barry K."/>
            <person name="Miller A.N."/>
            <person name="Grigoriev I.V."/>
            <person name="Debuchy R."/>
            <person name="Gladieux P."/>
            <person name="Hiltunen Thoren M."/>
            <person name="Johannesson H."/>
        </authorList>
    </citation>
    <scope>NUCLEOTIDE SEQUENCE</scope>
    <source>
        <strain evidence="2">CBS 757.83</strain>
    </source>
</reference>
<organism evidence="2 3">
    <name type="scientific">Parathielavia hyrcaniae</name>
    <dbReference type="NCBI Taxonomy" id="113614"/>
    <lineage>
        <taxon>Eukaryota</taxon>
        <taxon>Fungi</taxon>
        <taxon>Dikarya</taxon>
        <taxon>Ascomycota</taxon>
        <taxon>Pezizomycotina</taxon>
        <taxon>Sordariomycetes</taxon>
        <taxon>Sordariomycetidae</taxon>
        <taxon>Sordariales</taxon>
        <taxon>Chaetomiaceae</taxon>
        <taxon>Parathielavia</taxon>
    </lineage>
</organism>
<gene>
    <name evidence="2" type="ORF">N658DRAFT_494531</name>
</gene>
<dbReference type="AlphaFoldDB" id="A0AAN6Q430"/>
<proteinExistence type="predicted"/>
<dbReference type="EMBL" id="MU863629">
    <property type="protein sequence ID" value="KAK4103200.1"/>
    <property type="molecule type" value="Genomic_DNA"/>
</dbReference>
<sequence>MRVGRFGFPGRQLIEDSGPLKDGRARHWTTPDPDRPDGEVCPSLCSLAPWLPGMTGLGRHTKSVREAMRCMNAVLVAGAGKTLAWTTSGPNGEAASVNGQRDRKATRHKPTLNAHAMMSWQCFLILKTAARYGPAREGQMHGESTRTKVCVASSTTRDWPKESGETQVPPSDELMLCGQGVGVP</sequence>
<name>A0AAN6Q430_9PEZI</name>
<evidence type="ECO:0000313" key="2">
    <source>
        <dbReference type="EMBL" id="KAK4103200.1"/>
    </source>
</evidence>